<gene>
    <name evidence="1" type="ORF">SI65_00555</name>
</gene>
<comment type="caution">
    <text evidence="1">The sequence shown here is derived from an EMBL/GenBank/DDBJ whole genome shotgun (WGS) entry which is preliminary data.</text>
</comment>
<proteinExistence type="predicted"/>
<dbReference type="EMBL" id="JXNT01000001">
    <property type="protein sequence ID" value="ODM22966.1"/>
    <property type="molecule type" value="Genomic_DNA"/>
</dbReference>
<dbReference type="Proteomes" id="UP000094569">
    <property type="component" value="Unassembled WGS sequence"/>
</dbReference>
<dbReference type="Gene3D" id="3.40.50.1460">
    <property type="match status" value="1"/>
</dbReference>
<sequence>MSYALIVFGGSIYDVALATDFVKLYKKFTADGLNPTCLSGTNLADITYMSGPLKFGRDDIRTPIRVYDNTEAQTPFYQLSGAGSTKQLALTWIRNVASRLKAGDRIILVFVAHGEQGSTHLILNNGTHGRELLTETEIIAALSSLPAGVRVLLINEACFSGGWTTAAPDLGPTRDVMVETASTVNEPAPNYRSASGRFRCSLFAAAYIEELTTYAEGRISQHRTRIKEKMRLVRSGQDTSTPLVICSLRSLLSRNISHFVLTRL</sequence>
<organism evidence="1 2">
    <name type="scientific">Aspergillus cristatus</name>
    <name type="common">Chinese Fuzhuan brick tea-fermentation fungus</name>
    <name type="synonym">Eurotium cristatum</name>
    <dbReference type="NCBI Taxonomy" id="573508"/>
    <lineage>
        <taxon>Eukaryota</taxon>
        <taxon>Fungi</taxon>
        <taxon>Dikarya</taxon>
        <taxon>Ascomycota</taxon>
        <taxon>Pezizomycotina</taxon>
        <taxon>Eurotiomycetes</taxon>
        <taxon>Eurotiomycetidae</taxon>
        <taxon>Eurotiales</taxon>
        <taxon>Aspergillaceae</taxon>
        <taxon>Aspergillus</taxon>
        <taxon>Aspergillus subgen. Aspergillus</taxon>
    </lineage>
</organism>
<evidence type="ECO:0000313" key="1">
    <source>
        <dbReference type="EMBL" id="ODM22966.1"/>
    </source>
</evidence>
<keyword evidence="2" id="KW-1185">Reference proteome</keyword>
<evidence type="ECO:0000313" key="2">
    <source>
        <dbReference type="Proteomes" id="UP000094569"/>
    </source>
</evidence>
<reference evidence="1 2" key="1">
    <citation type="journal article" date="2016" name="BMC Genomics">
        <title>Comparative genomic and transcriptomic analyses of the Fuzhuan brick tea-fermentation fungus Aspergillus cristatus.</title>
        <authorList>
            <person name="Ge Y."/>
            <person name="Wang Y."/>
            <person name="Liu Y."/>
            <person name="Tan Y."/>
            <person name="Ren X."/>
            <person name="Zhang X."/>
            <person name="Hyde K.D."/>
            <person name="Liu Y."/>
            <person name="Liu Z."/>
        </authorList>
    </citation>
    <scope>NUCLEOTIDE SEQUENCE [LARGE SCALE GENOMIC DNA]</scope>
    <source>
        <strain evidence="1 2">GZAAS20.1005</strain>
    </source>
</reference>
<dbReference type="AlphaFoldDB" id="A0A1E3BRI6"/>
<dbReference type="OrthoDB" id="4450035at2759"/>
<protein>
    <recommendedName>
        <fullName evidence="3">Peptidase C13 family protein</fullName>
    </recommendedName>
</protein>
<name>A0A1E3BRI6_ASPCR</name>
<accession>A0A1E3BRI6</accession>
<evidence type="ECO:0008006" key="3">
    <source>
        <dbReference type="Google" id="ProtNLM"/>
    </source>
</evidence>
<dbReference type="VEuPathDB" id="FungiDB:SI65_00555"/>